<reference evidence="1 2" key="1">
    <citation type="journal article" date="2013" name="Genome Announc.">
        <title>Genome Sequence of Novosphingobium lindaniclasticum LE124T, Isolated from a Hexachlorocyclohexane Dumpsite.</title>
        <authorList>
            <person name="Saxena A."/>
            <person name="Nayyar N."/>
            <person name="Sangwan N."/>
            <person name="Kumari R."/>
            <person name="Khurana J.P."/>
            <person name="Lal R."/>
        </authorList>
    </citation>
    <scope>NUCLEOTIDE SEQUENCE [LARGE SCALE GENOMIC DNA]</scope>
    <source>
        <strain evidence="1 2">LE124</strain>
    </source>
</reference>
<evidence type="ECO:0000313" key="2">
    <source>
        <dbReference type="Proteomes" id="UP000015527"/>
    </source>
</evidence>
<gene>
    <name evidence="1" type="ORF">L284_11645</name>
</gene>
<sequence>MPNRKVWLSTEKVPCDYSGATAPDSHRLLRYSTLLPYDRAGGGVNDFTE</sequence>
<dbReference type="EMBL" id="ATHL01000076">
    <property type="protein sequence ID" value="EQB15282.1"/>
    <property type="molecule type" value="Genomic_DNA"/>
</dbReference>
<keyword evidence="2" id="KW-1185">Reference proteome</keyword>
<organism evidence="1 2">
    <name type="scientific">Novosphingobium lindaniclasticum LE124</name>
    <dbReference type="NCBI Taxonomy" id="1096930"/>
    <lineage>
        <taxon>Bacteria</taxon>
        <taxon>Pseudomonadati</taxon>
        <taxon>Pseudomonadota</taxon>
        <taxon>Alphaproteobacteria</taxon>
        <taxon>Sphingomonadales</taxon>
        <taxon>Sphingomonadaceae</taxon>
        <taxon>Novosphingobium</taxon>
    </lineage>
</organism>
<accession>T0HQF3</accession>
<evidence type="ECO:0000313" key="1">
    <source>
        <dbReference type="EMBL" id="EQB15282.1"/>
    </source>
</evidence>
<dbReference type="Proteomes" id="UP000015527">
    <property type="component" value="Unassembled WGS sequence"/>
</dbReference>
<proteinExistence type="predicted"/>
<name>T0HQF3_9SPHN</name>
<protein>
    <submittedName>
        <fullName evidence="1">Uncharacterized protein</fullName>
    </submittedName>
</protein>
<dbReference type="AlphaFoldDB" id="T0HQF3"/>
<comment type="caution">
    <text evidence="1">The sequence shown here is derived from an EMBL/GenBank/DDBJ whole genome shotgun (WGS) entry which is preliminary data.</text>
</comment>